<proteinExistence type="predicted"/>
<protein>
    <recommendedName>
        <fullName evidence="5">Lipoprotein</fullName>
    </recommendedName>
</protein>
<comment type="caution">
    <text evidence="3">The sequence shown here is derived from an EMBL/GenBank/DDBJ whole genome shotgun (WGS) entry which is preliminary data.</text>
</comment>
<dbReference type="Proteomes" id="UP001156102">
    <property type="component" value="Unassembled WGS sequence"/>
</dbReference>
<feature type="region of interest" description="Disordered" evidence="1">
    <location>
        <begin position="84"/>
        <end position="112"/>
    </location>
</feature>
<keyword evidence="2" id="KW-0732">Signal</keyword>
<feature type="compositionally biased region" description="Gly residues" evidence="1">
    <location>
        <begin position="96"/>
        <end position="109"/>
    </location>
</feature>
<evidence type="ECO:0000256" key="1">
    <source>
        <dbReference type="SAM" id="MobiDB-lite"/>
    </source>
</evidence>
<organism evidence="3 4">
    <name type="scientific">Ectobacillus ponti</name>
    <dbReference type="NCBI Taxonomy" id="2961894"/>
    <lineage>
        <taxon>Bacteria</taxon>
        <taxon>Bacillati</taxon>
        <taxon>Bacillota</taxon>
        <taxon>Bacilli</taxon>
        <taxon>Bacillales</taxon>
        <taxon>Bacillaceae</taxon>
        <taxon>Ectobacillus</taxon>
    </lineage>
</organism>
<reference evidence="3" key="1">
    <citation type="submission" date="2022-07" db="EMBL/GenBank/DDBJ databases">
        <authorList>
            <person name="Li W.-J."/>
            <person name="Deng Q.-Q."/>
        </authorList>
    </citation>
    <scope>NUCLEOTIDE SEQUENCE</scope>
    <source>
        <strain evidence="3">SYSU M60031</strain>
    </source>
</reference>
<feature type="compositionally biased region" description="Low complexity" evidence="1">
    <location>
        <begin position="25"/>
        <end position="42"/>
    </location>
</feature>
<evidence type="ECO:0000313" key="3">
    <source>
        <dbReference type="EMBL" id="MCP8968096.1"/>
    </source>
</evidence>
<evidence type="ECO:0000256" key="2">
    <source>
        <dbReference type="SAM" id="SignalP"/>
    </source>
</evidence>
<dbReference type="RefSeq" id="WP_254757995.1">
    <property type="nucleotide sequence ID" value="NZ_JANCLT010000002.1"/>
</dbReference>
<feature type="region of interest" description="Disordered" evidence="1">
    <location>
        <begin position="25"/>
        <end position="51"/>
    </location>
</feature>
<gene>
    <name evidence="3" type="ORF">NK662_06025</name>
</gene>
<keyword evidence="4" id="KW-1185">Reference proteome</keyword>
<feature type="chain" id="PRO_5041433628" description="Lipoprotein" evidence="2">
    <location>
        <begin position="28"/>
        <end position="190"/>
    </location>
</feature>
<dbReference type="PROSITE" id="PS51257">
    <property type="entry name" value="PROKAR_LIPOPROTEIN"/>
    <property type="match status" value="1"/>
</dbReference>
<name>A0AA42BP67_9BACI</name>
<accession>A0AA42BP67</accession>
<evidence type="ECO:0000313" key="4">
    <source>
        <dbReference type="Proteomes" id="UP001156102"/>
    </source>
</evidence>
<sequence length="190" mass="19325">MKTKHVLQVVVPLLLTFTIAGCSSSNAATSSSGGQTTSQSTTKQANGTAPAFEKPDVYGEIAEITGNEVTLKLLAIPDMSARGANNGTKDDKQAQGAGGANGANGGGGMRQKNYTGEQKTIVIPVGTPIVSMTRGDSGMQESEVSLNELTSGNTLSIYYEKDGKTIKKITLRKQGTGGGGQGGTGGKPGN</sequence>
<evidence type="ECO:0008006" key="5">
    <source>
        <dbReference type="Google" id="ProtNLM"/>
    </source>
</evidence>
<dbReference type="AlphaFoldDB" id="A0AA42BP67"/>
<dbReference type="EMBL" id="JANCLT010000002">
    <property type="protein sequence ID" value="MCP8968096.1"/>
    <property type="molecule type" value="Genomic_DNA"/>
</dbReference>
<feature type="signal peptide" evidence="2">
    <location>
        <begin position="1"/>
        <end position="27"/>
    </location>
</feature>